<evidence type="ECO:0000256" key="6">
    <source>
        <dbReference type="RuleBase" id="RU000667"/>
    </source>
</evidence>
<dbReference type="EMBL" id="DVHK01000043">
    <property type="protein sequence ID" value="HIR66765.1"/>
    <property type="molecule type" value="Genomic_DNA"/>
</dbReference>
<dbReference type="NCBIfam" id="TIGR00030">
    <property type="entry name" value="S21p"/>
    <property type="match status" value="1"/>
</dbReference>
<evidence type="ECO:0000256" key="1">
    <source>
        <dbReference type="ARBA" id="ARBA00006640"/>
    </source>
</evidence>
<proteinExistence type="inferred from homology"/>
<dbReference type="GO" id="GO:0003735">
    <property type="term" value="F:structural constituent of ribosome"/>
    <property type="evidence" value="ECO:0007669"/>
    <property type="project" value="InterPro"/>
</dbReference>
<evidence type="ECO:0000256" key="3">
    <source>
        <dbReference type="ARBA" id="ARBA00023274"/>
    </source>
</evidence>
<gene>
    <name evidence="5" type="primary">rpsU</name>
    <name evidence="7" type="ORF">IAB94_01810</name>
</gene>
<dbReference type="InterPro" id="IPR038380">
    <property type="entry name" value="Ribosomal_bS21_sf"/>
</dbReference>
<dbReference type="Gene3D" id="1.20.5.1150">
    <property type="entry name" value="Ribosomal protein S8"/>
    <property type="match status" value="1"/>
</dbReference>
<evidence type="ECO:0000313" key="8">
    <source>
        <dbReference type="Proteomes" id="UP000823913"/>
    </source>
</evidence>
<dbReference type="AlphaFoldDB" id="A0A9D1E5Q3"/>
<sequence>MSTIRVGENESVESALRRFKRKCSRDGIIGDLRKKEFYESPSVKRRKKSEAARKRSRN</sequence>
<accession>A0A9D1E5Q3</accession>
<protein>
    <recommendedName>
        <fullName evidence="4 5">Small ribosomal subunit protein bS21</fullName>
    </recommendedName>
</protein>
<evidence type="ECO:0000256" key="2">
    <source>
        <dbReference type="ARBA" id="ARBA00022980"/>
    </source>
</evidence>
<reference evidence="7" key="1">
    <citation type="submission" date="2020-10" db="EMBL/GenBank/DDBJ databases">
        <authorList>
            <person name="Gilroy R."/>
        </authorList>
    </citation>
    <scope>NUCLEOTIDE SEQUENCE</scope>
    <source>
        <strain evidence="7">ChiW16-3235</strain>
    </source>
</reference>
<dbReference type="PROSITE" id="PS01181">
    <property type="entry name" value="RIBOSOMAL_S21"/>
    <property type="match status" value="1"/>
</dbReference>
<name>A0A9D1E5Q3_9FIRM</name>
<evidence type="ECO:0000256" key="5">
    <source>
        <dbReference type="HAMAP-Rule" id="MF_00358"/>
    </source>
</evidence>
<dbReference type="Pfam" id="PF01165">
    <property type="entry name" value="Ribosomal_S21"/>
    <property type="match status" value="1"/>
</dbReference>
<dbReference type="PANTHER" id="PTHR21109">
    <property type="entry name" value="MITOCHONDRIAL 28S RIBOSOMAL PROTEIN S21"/>
    <property type="match status" value="1"/>
</dbReference>
<dbReference type="HAMAP" id="MF_00358">
    <property type="entry name" value="Ribosomal_bS21"/>
    <property type="match status" value="1"/>
</dbReference>
<dbReference type="InterPro" id="IPR001911">
    <property type="entry name" value="Ribosomal_bS21"/>
</dbReference>
<keyword evidence="2 5" id="KW-0689">Ribosomal protein</keyword>
<organism evidence="7 8">
    <name type="scientific">Candidatus Coproplasma avicola</name>
    <dbReference type="NCBI Taxonomy" id="2840744"/>
    <lineage>
        <taxon>Bacteria</taxon>
        <taxon>Bacillati</taxon>
        <taxon>Bacillota</taxon>
        <taxon>Clostridia</taxon>
        <taxon>Eubacteriales</taxon>
        <taxon>Candidatus Coproplasma</taxon>
    </lineage>
</organism>
<comment type="caution">
    <text evidence="7">The sequence shown here is derived from an EMBL/GenBank/DDBJ whole genome shotgun (WGS) entry which is preliminary data.</text>
</comment>
<evidence type="ECO:0000256" key="4">
    <source>
        <dbReference type="ARBA" id="ARBA00035135"/>
    </source>
</evidence>
<dbReference type="GO" id="GO:0006412">
    <property type="term" value="P:translation"/>
    <property type="evidence" value="ECO:0007669"/>
    <property type="project" value="UniProtKB-UniRule"/>
</dbReference>
<dbReference type="GO" id="GO:1990904">
    <property type="term" value="C:ribonucleoprotein complex"/>
    <property type="evidence" value="ECO:0007669"/>
    <property type="project" value="UniProtKB-KW"/>
</dbReference>
<dbReference type="PRINTS" id="PR00976">
    <property type="entry name" value="RIBOSOMALS21"/>
</dbReference>
<keyword evidence="3 5" id="KW-0687">Ribonucleoprotein</keyword>
<reference evidence="7" key="2">
    <citation type="journal article" date="2021" name="PeerJ">
        <title>Extensive microbial diversity within the chicken gut microbiome revealed by metagenomics and culture.</title>
        <authorList>
            <person name="Gilroy R."/>
            <person name="Ravi A."/>
            <person name="Getino M."/>
            <person name="Pursley I."/>
            <person name="Horton D.L."/>
            <person name="Alikhan N.F."/>
            <person name="Baker D."/>
            <person name="Gharbi K."/>
            <person name="Hall N."/>
            <person name="Watson M."/>
            <person name="Adriaenssens E.M."/>
            <person name="Foster-Nyarko E."/>
            <person name="Jarju S."/>
            <person name="Secka A."/>
            <person name="Antonio M."/>
            <person name="Oren A."/>
            <person name="Chaudhuri R.R."/>
            <person name="La Ragione R."/>
            <person name="Hildebrand F."/>
            <person name="Pallen M.J."/>
        </authorList>
    </citation>
    <scope>NUCLEOTIDE SEQUENCE</scope>
    <source>
        <strain evidence="7">ChiW16-3235</strain>
    </source>
</reference>
<dbReference type="InterPro" id="IPR018278">
    <property type="entry name" value="Ribosomal_bS21_CS"/>
</dbReference>
<comment type="similarity">
    <text evidence="1 5 6">Belongs to the bacterial ribosomal protein bS21 family.</text>
</comment>
<evidence type="ECO:0000313" key="7">
    <source>
        <dbReference type="EMBL" id="HIR66765.1"/>
    </source>
</evidence>
<dbReference type="Proteomes" id="UP000823913">
    <property type="component" value="Unassembled WGS sequence"/>
</dbReference>
<dbReference type="GO" id="GO:0005840">
    <property type="term" value="C:ribosome"/>
    <property type="evidence" value="ECO:0007669"/>
    <property type="project" value="UniProtKB-KW"/>
</dbReference>
<dbReference type="PANTHER" id="PTHR21109:SF22">
    <property type="entry name" value="SMALL RIBOSOMAL SUBUNIT PROTEIN BS21"/>
    <property type="match status" value="1"/>
</dbReference>